<feature type="transmembrane region" description="Helical" evidence="7">
    <location>
        <begin position="446"/>
        <end position="466"/>
    </location>
</feature>
<feature type="transmembrane region" description="Helical" evidence="7">
    <location>
        <begin position="168"/>
        <end position="187"/>
    </location>
</feature>
<feature type="transmembrane region" description="Helical" evidence="7">
    <location>
        <begin position="294"/>
        <end position="318"/>
    </location>
</feature>
<feature type="region of interest" description="Disordered" evidence="6">
    <location>
        <begin position="497"/>
        <end position="519"/>
    </location>
</feature>
<feature type="transmembrane region" description="Helical" evidence="7">
    <location>
        <begin position="101"/>
        <end position="122"/>
    </location>
</feature>
<evidence type="ECO:0000256" key="4">
    <source>
        <dbReference type="ARBA" id="ARBA00022989"/>
    </source>
</evidence>
<feature type="transmembrane region" description="Helical" evidence="7">
    <location>
        <begin position="42"/>
        <end position="62"/>
    </location>
</feature>
<accession>A0A1Q4V6B3</accession>
<dbReference type="EMBL" id="LFBV01000004">
    <property type="protein sequence ID" value="OKH93412.1"/>
    <property type="molecule type" value="Genomic_DNA"/>
</dbReference>
<feature type="transmembrane region" description="Helical" evidence="7">
    <location>
        <begin position="254"/>
        <end position="273"/>
    </location>
</feature>
<keyword evidence="4 7" id="KW-1133">Transmembrane helix</keyword>
<evidence type="ECO:0000256" key="7">
    <source>
        <dbReference type="SAM" id="Phobius"/>
    </source>
</evidence>
<dbReference type="RefSeq" id="WP_073789670.1">
    <property type="nucleotide sequence ID" value="NZ_CP109290.1"/>
</dbReference>
<dbReference type="PIRSF" id="PIRSF006060">
    <property type="entry name" value="AA_transporter"/>
    <property type="match status" value="1"/>
</dbReference>
<dbReference type="Proteomes" id="UP000186455">
    <property type="component" value="Unassembled WGS sequence"/>
</dbReference>
<dbReference type="Gene3D" id="1.20.1740.10">
    <property type="entry name" value="Amino acid/polyamine transporter I"/>
    <property type="match status" value="1"/>
</dbReference>
<evidence type="ECO:0000256" key="5">
    <source>
        <dbReference type="ARBA" id="ARBA00023136"/>
    </source>
</evidence>
<feature type="transmembrane region" description="Helical" evidence="7">
    <location>
        <begin position="194"/>
        <end position="217"/>
    </location>
</feature>
<keyword evidence="2" id="KW-0813">Transport</keyword>
<dbReference type="AlphaFoldDB" id="A0A1Q4V6B3"/>
<gene>
    <name evidence="8" type="ORF">AB852_18060</name>
</gene>
<protein>
    <submittedName>
        <fullName evidence="8">Amino acid permease</fullName>
    </submittedName>
</protein>
<dbReference type="STRING" id="1048205.AB852_18060"/>
<evidence type="ECO:0000256" key="2">
    <source>
        <dbReference type="ARBA" id="ARBA00022448"/>
    </source>
</evidence>
<dbReference type="PANTHER" id="PTHR43243:SF4">
    <property type="entry name" value="CATIONIC AMINO ACID TRANSPORTER 4"/>
    <property type="match status" value="1"/>
</dbReference>
<feature type="transmembrane region" description="Helical" evidence="7">
    <location>
        <begin position="129"/>
        <end position="148"/>
    </location>
</feature>
<evidence type="ECO:0000256" key="3">
    <source>
        <dbReference type="ARBA" id="ARBA00022692"/>
    </source>
</evidence>
<feature type="transmembrane region" description="Helical" evidence="7">
    <location>
        <begin position="390"/>
        <end position="409"/>
    </location>
</feature>
<name>A0A1Q4V6B3_9ACTN</name>
<keyword evidence="9" id="KW-1185">Reference proteome</keyword>
<evidence type="ECO:0000256" key="6">
    <source>
        <dbReference type="SAM" id="MobiDB-lite"/>
    </source>
</evidence>
<reference evidence="8 9" key="1">
    <citation type="submission" date="2015-06" db="EMBL/GenBank/DDBJ databases">
        <title>Cloning and characterization of the uncialamcin biosynthetic gene cluster.</title>
        <authorList>
            <person name="Yan X."/>
            <person name="Huang T."/>
            <person name="Ge H."/>
            <person name="Shen B."/>
        </authorList>
    </citation>
    <scope>NUCLEOTIDE SEQUENCE [LARGE SCALE GENOMIC DNA]</scope>
    <source>
        <strain evidence="8 9">DCA2648</strain>
    </source>
</reference>
<comment type="subcellular location">
    <subcellularLocation>
        <location evidence="1">Membrane</location>
        <topology evidence="1">Multi-pass membrane protein</topology>
    </subcellularLocation>
</comment>
<dbReference type="GO" id="GO:0016020">
    <property type="term" value="C:membrane"/>
    <property type="evidence" value="ECO:0007669"/>
    <property type="project" value="UniProtKB-SubCell"/>
</dbReference>
<dbReference type="Pfam" id="PF13520">
    <property type="entry name" value="AA_permease_2"/>
    <property type="match status" value="1"/>
</dbReference>
<feature type="transmembrane region" description="Helical" evidence="7">
    <location>
        <begin position="338"/>
        <end position="361"/>
    </location>
</feature>
<feature type="transmembrane region" description="Helical" evidence="7">
    <location>
        <begin position="74"/>
        <end position="95"/>
    </location>
</feature>
<dbReference type="GO" id="GO:0015171">
    <property type="term" value="F:amino acid transmembrane transporter activity"/>
    <property type="evidence" value="ECO:0007669"/>
    <property type="project" value="TreeGrafter"/>
</dbReference>
<evidence type="ECO:0000256" key="1">
    <source>
        <dbReference type="ARBA" id="ARBA00004141"/>
    </source>
</evidence>
<evidence type="ECO:0000313" key="8">
    <source>
        <dbReference type="EMBL" id="OKH93412.1"/>
    </source>
</evidence>
<feature type="transmembrane region" description="Helical" evidence="7">
    <location>
        <begin position="472"/>
        <end position="490"/>
    </location>
</feature>
<dbReference type="PANTHER" id="PTHR43243">
    <property type="entry name" value="INNER MEMBRANE TRANSPORTER YGJI-RELATED"/>
    <property type="match status" value="1"/>
</dbReference>
<keyword evidence="5 7" id="KW-0472">Membrane</keyword>
<feature type="transmembrane region" description="Helical" evidence="7">
    <location>
        <begin position="415"/>
        <end position="434"/>
    </location>
</feature>
<organism evidence="8 9">
    <name type="scientific">Streptomyces uncialis</name>
    <dbReference type="NCBI Taxonomy" id="1048205"/>
    <lineage>
        <taxon>Bacteria</taxon>
        <taxon>Bacillati</taxon>
        <taxon>Actinomycetota</taxon>
        <taxon>Actinomycetes</taxon>
        <taxon>Kitasatosporales</taxon>
        <taxon>Streptomycetaceae</taxon>
        <taxon>Streptomyces</taxon>
    </lineage>
</organism>
<comment type="caution">
    <text evidence="8">The sequence shown here is derived from an EMBL/GenBank/DDBJ whole genome shotgun (WGS) entry which is preliminary data.</text>
</comment>
<dbReference type="InterPro" id="IPR002293">
    <property type="entry name" value="AA/rel_permease1"/>
</dbReference>
<proteinExistence type="predicted"/>
<keyword evidence="3 7" id="KW-0812">Transmembrane</keyword>
<sequence length="519" mass="54948">MSGTTSVGGTSVSSTLFRTKTVEQSIQDTEEPEHALKKSLSALDLTVFGVGVIIGTGIFVLTGKIAKENAGPSVALSFVVAGVVCALAALCYAEFASTVPVAGSAYTFSYASLGEFPAWLIGWDLILELALGCAVVAVGWSGYIQSLLDSAGLRMPQPLSGTHGGEFGFDLLACLLVLALTCVLVVGMKLSSRVTGVVVAIKVTVVLIVIVVGAFFITGSNYDPFIPPAEHTSGSSDITAPLIQLMFGYTPTNFGVMGIFTAAAVVFFAFIGFDIVATAAEETRNPQRDVPRGILGSLLICTVLYVAVSIVVTGMQKYTDLTVDAPLADAFKAVGHPFWAGLISFGAAVGLTSVCMILLLGQTRVFFAMSRDGLIPQTFSKVHPRFGTPYRSTILLGGVVAIVAGFTSISELAELVNIGTLSAFVVVAAGIILLRRSRPDLHRAFRTPLVPWIPALSILASLWLMLNLPAETWLRFGAWMVIGVVVYFFYGRHHSRLGKGMPRRPTPPAKGDDSQIPYP</sequence>
<evidence type="ECO:0000313" key="9">
    <source>
        <dbReference type="Proteomes" id="UP000186455"/>
    </source>
</evidence>